<dbReference type="OrthoDB" id="10283221at2759"/>
<evidence type="ECO:0000313" key="2">
    <source>
        <dbReference type="Proteomes" id="UP000237105"/>
    </source>
</evidence>
<evidence type="ECO:0000313" key="1">
    <source>
        <dbReference type="EMBL" id="PON38559.1"/>
    </source>
</evidence>
<organism evidence="1 2">
    <name type="scientific">Parasponia andersonii</name>
    <name type="common">Sponia andersonii</name>
    <dbReference type="NCBI Taxonomy" id="3476"/>
    <lineage>
        <taxon>Eukaryota</taxon>
        <taxon>Viridiplantae</taxon>
        <taxon>Streptophyta</taxon>
        <taxon>Embryophyta</taxon>
        <taxon>Tracheophyta</taxon>
        <taxon>Spermatophyta</taxon>
        <taxon>Magnoliopsida</taxon>
        <taxon>eudicotyledons</taxon>
        <taxon>Gunneridae</taxon>
        <taxon>Pentapetalae</taxon>
        <taxon>rosids</taxon>
        <taxon>fabids</taxon>
        <taxon>Rosales</taxon>
        <taxon>Cannabaceae</taxon>
        <taxon>Parasponia</taxon>
    </lineage>
</organism>
<reference evidence="2" key="1">
    <citation type="submission" date="2016-06" db="EMBL/GenBank/DDBJ databases">
        <title>Parallel loss of symbiosis genes in relatives of nitrogen-fixing non-legume Parasponia.</title>
        <authorList>
            <person name="Van Velzen R."/>
            <person name="Holmer R."/>
            <person name="Bu F."/>
            <person name="Rutten L."/>
            <person name="Van Zeijl A."/>
            <person name="Liu W."/>
            <person name="Santuari L."/>
            <person name="Cao Q."/>
            <person name="Sharma T."/>
            <person name="Shen D."/>
            <person name="Roswanjaya Y."/>
            <person name="Wardhani T."/>
            <person name="Kalhor M.S."/>
            <person name="Jansen J."/>
            <person name="Van den Hoogen J."/>
            <person name="Gungor B."/>
            <person name="Hartog M."/>
            <person name="Hontelez J."/>
            <person name="Verver J."/>
            <person name="Yang W.-C."/>
            <person name="Schijlen E."/>
            <person name="Repin R."/>
            <person name="Schilthuizen M."/>
            <person name="Schranz E."/>
            <person name="Heidstra R."/>
            <person name="Miyata K."/>
            <person name="Fedorova E."/>
            <person name="Kohlen W."/>
            <person name="Bisseling T."/>
            <person name="Smit S."/>
            <person name="Geurts R."/>
        </authorList>
    </citation>
    <scope>NUCLEOTIDE SEQUENCE [LARGE SCALE GENOMIC DNA]</scope>
    <source>
        <strain evidence="2">cv. WU1-14</strain>
    </source>
</reference>
<sequence length="79" mass="9230">MSRWQSKKFHAALKRVQSKIESVGDGAYCQFRPSETDKAVVLCRVERRDRNTNSRASNLRKGQTETYVMSLFMVRILYV</sequence>
<dbReference type="EMBL" id="JXTB01000491">
    <property type="protein sequence ID" value="PON38559.1"/>
    <property type="molecule type" value="Genomic_DNA"/>
</dbReference>
<dbReference type="Proteomes" id="UP000237105">
    <property type="component" value="Unassembled WGS sequence"/>
</dbReference>
<dbReference type="AlphaFoldDB" id="A0A2P5APV3"/>
<keyword evidence="2" id="KW-1185">Reference proteome</keyword>
<name>A0A2P5APV3_PARAD</name>
<comment type="caution">
    <text evidence="1">The sequence shown here is derived from an EMBL/GenBank/DDBJ whole genome shotgun (WGS) entry which is preliminary data.</text>
</comment>
<gene>
    <name evidence="1" type="ORF">PanWU01x14_311410</name>
</gene>
<protein>
    <submittedName>
        <fullName evidence="1">Uncharacterized protein</fullName>
    </submittedName>
</protein>
<accession>A0A2P5APV3</accession>
<proteinExistence type="predicted"/>